<dbReference type="InterPro" id="IPR021455">
    <property type="entry name" value="DUF3106"/>
</dbReference>
<dbReference type="Proteomes" id="UP000199317">
    <property type="component" value="Unassembled WGS sequence"/>
</dbReference>
<dbReference type="OrthoDB" id="9796567at2"/>
<name>A0A1H0M3N8_9BURK</name>
<evidence type="ECO:0000313" key="3">
    <source>
        <dbReference type="Proteomes" id="UP000199317"/>
    </source>
</evidence>
<proteinExistence type="predicted"/>
<evidence type="ECO:0000256" key="1">
    <source>
        <dbReference type="SAM" id="MobiDB-lite"/>
    </source>
</evidence>
<sequence>MPTASLAASRLMPATVLAFALLGALSVLGWQAWKQAGMAPSAPVPAEALASKHTARGPEARLTAPDPDGAGTGPSWSELTAAQKHALGPLGDRWATMSEAQKRHWLTLAASFPHLSAHEQQKLQARITDWASLSGQQRSQARLNYALTNKLSVDDKRAQWEAYLALSEEERRQLAAHAAPRPTGAATAIRPISPRKLARVPAATSAVNRANAPKIPSPPASHPMQALPVIVAPAAVLPASAAVVETQPVAVPNAVPGPLPPLSTATEASPPAAAPSSQETKDSESQYAPQ</sequence>
<feature type="compositionally biased region" description="Low complexity" evidence="1">
    <location>
        <begin position="262"/>
        <end position="277"/>
    </location>
</feature>
<dbReference type="RefSeq" id="WP_092832302.1">
    <property type="nucleotide sequence ID" value="NZ_CP028290.1"/>
</dbReference>
<keyword evidence="3" id="KW-1185">Reference proteome</keyword>
<protein>
    <recommendedName>
        <fullName evidence="4">DUF3106 domain-containing protein</fullName>
    </recommendedName>
</protein>
<dbReference type="EMBL" id="FNJL01000003">
    <property type="protein sequence ID" value="SDO74995.1"/>
    <property type="molecule type" value="Genomic_DNA"/>
</dbReference>
<dbReference type="AlphaFoldDB" id="A0A1H0M3N8"/>
<accession>A0A1H0M3N8</accession>
<feature type="region of interest" description="Disordered" evidence="1">
    <location>
        <begin position="47"/>
        <end position="76"/>
    </location>
</feature>
<feature type="region of interest" description="Disordered" evidence="1">
    <location>
        <begin position="251"/>
        <end position="290"/>
    </location>
</feature>
<organism evidence="2 3">
    <name type="scientific">Paracidovorax cattleyae</name>
    <dbReference type="NCBI Taxonomy" id="80868"/>
    <lineage>
        <taxon>Bacteria</taxon>
        <taxon>Pseudomonadati</taxon>
        <taxon>Pseudomonadota</taxon>
        <taxon>Betaproteobacteria</taxon>
        <taxon>Burkholderiales</taxon>
        <taxon>Comamonadaceae</taxon>
        <taxon>Paracidovorax</taxon>
    </lineage>
</organism>
<dbReference type="Pfam" id="PF11304">
    <property type="entry name" value="DUF3106"/>
    <property type="match status" value="1"/>
</dbReference>
<evidence type="ECO:0000313" key="2">
    <source>
        <dbReference type="EMBL" id="SDO74995.1"/>
    </source>
</evidence>
<evidence type="ECO:0008006" key="4">
    <source>
        <dbReference type="Google" id="ProtNLM"/>
    </source>
</evidence>
<gene>
    <name evidence="2" type="ORF">SAMN04489708_103105</name>
</gene>
<reference evidence="3" key="1">
    <citation type="submission" date="2016-10" db="EMBL/GenBank/DDBJ databases">
        <authorList>
            <person name="Varghese N."/>
            <person name="Submissions S."/>
        </authorList>
    </citation>
    <scope>NUCLEOTIDE SEQUENCE [LARGE SCALE GENOMIC DNA]</scope>
    <source>
        <strain evidence="3">DSM 17101</strain>
    </source>
</reference>